<dbReference type="PANTHER" id="PTHR11803:SF58">
    <property type="entry name" value="PROTEIN HMF1-RELATED"/>
    <property type="match status" value="1"/>
</dbReference>
<gene>
    <name evidence="2" type="ORF">RM423_03425</name>
</gene>
<keyword evidence="2" id="KW-0378">Hydrolase</keyword>
<evidence type="ECO:0000256" key="1">
    <source>
        <dbReference type="ARBA" id="ARBA00010552"/>
    </source>
</evidence>
<dbReference type="InterPro" id="IPR035959">
    <property type="entry name" value="RutC-like_sf"/>
</dbReference>
<dbReference type="Proteomes" id="UP001183176">
    <property type="component" value="Unassembled WGS sequence"/>
</dbReference>
<dbReference type="SUPFAM" id="SSF55298">
    <property type="entry name" value="YjgF-like"/>
    <property type="match status" value="1"/>
</dbReference>
<sequence>METTTYRPDGILVPAANYSPAVRRGGIVAVSGQIAFAPGSYGPGGAPGIQEQARLVFDNVRRLLEAAGSSFSEVIVVRVFLTREQDFAAMNAVFNETFTEPYPARTTAWGHLPGGLLIEADALAVSGG</sequence>
<dbReference type="RefSeq" id="WP_311421590.1">
    <property type="nucleotide sequence ID" value="NZ_JAVREH010000003.1"/>
</dbReference>
<dbReference type="CDD" id="cd00448">
    <property type="entry name" value="YjgF_YER057c_UK114_family"/>
    <property type="match status" value="1"/>
</dbReference>
<organism evidence="2 3">
    <name type="scientific">Jatrophihabitans lederbergiae</name>
    <dbReference type="NCBI Taxonomy" id="3075547"/>
    <lineage>
        <taxon>Bacteria</taxon>
        <taxon>Bacillati</taxon>
        <taxon>Actinomycetota</taxon>
        <taxon>Actinomycetes</taxon>
        <taxon>Jatrophihabitantales</taxon>
        <taxon>Jatrophihabitantaceae</taxon>
        <taxon>Jatrophihabitans</taxon>
    </lineage>
</organism>
<evidence type="ECO:0000313" key="2">
    <source>
        <dbReference type="EMBL" id="MDT0260439.1"/>
    </source>
</evidence>
<dbReference type="Pfam" id="PF01042">
    <property type="entry name" value="Ribonuc_L-PSP"/>
    <property type="match status" value="1"/>
</dbReference>
<dbReference type="InterPro" id="IPR006175">
    <property type="entry name" value="YjgF/YER057c/UK114"/>
</dbReference>
<proteinExistence type="inferred from homology"/>
<dbReference type="GO" id="GO:0016787">
    <property type="term" value="F:hydrolase activity"/>
    <property type="evidence" value="ECO:0007669"/>
    <property type="project" value="UniProtKB-KW"/>
</dbReference>
<comment type="caution">
    <text evidence="2">The sequence shown here is derived from an EMBL/GenBank/DDBJ whole genome shotgun (WGS) entry which is preliminary data.</text>
</comment>
<reference evidence="3" key="1">
    <citation type="submission" date="2023-07" db="EMBL/GenBank/DDBJ databases">
        <title>30 novel species of actinomycetes from the DSMZ collection.</title>
        <authorList>
            <person name="Nouioui I."/>
        </authorList>
    </citation>
    <scope>NUCLEOTIDE SEQUENCE [LARGE SCALE GENOMIC DNA]</scope>
    <source>
        <strain evidence="3">DSM 44399</strain>
    </source>
</reference>
<comment type="similarity">
    <text evidence="1">Belongs to the RutC family.</text>
</comment>
<protein>
    <submittedName>
        <fullName evidence="2">RidA family protein</fullName>
        <ecNumber evidence="2">3.5.-.-</ecNumber>
    </submittedName>
</protein>
<name>A0ABU2J746_9ACTN</name>
<dbReference type="EMBL" id="JAVREH010000003">
    <property type="protein sequence ID" value="MDT0260439.1"/>
    <property type="molecule type" value="Genomic_DNA"/>
</dbReference>
<accession>A0ABU2J746</accession>
<dbReference type="EC" id="3.5.-.-" evidence="2"/>
<dbReference type="Gene3D" id="3.30.1330.40">
    <property type="entry name" value="RutC-like"/>
    <property type="match status" value="1"/>
</dbReference>
<evidence type="ECO:0000313" key="3">
    <source>
        <dbReference type="Proteomes" id="UP001183176"/>
    </source>
</evidence>
<dbReference type="PANTHER" id="PTHR11803">
    <property type="entry name" value="2-IMINOBUTANOATE/2-IMINOPROPANOATE DEAMINASE RIDA"/>
    <property type="match status" value="1"/>
</dbReference>
<keyword evidence="3" id="KW-1185">Reference proteome</keyword>